<dbReference type="OrthoDB" id="2789670at2759"/>
<dbReference type="PaxDb" id="4097-A0A1S4BQL9"/>
<dbReference type="Gene3D" id="1.10.630.10">
    <property type="entry name" value="Cytochrome P450"/>
    <property type="match status" value="1"/>
</dbReference>
<proteinExistence type="predicted"/>
<dbReference type="InterPro" id="IPR001128">
    <property type="entry name" value="Cyt_P450"/>
</dbReference>
<dbReference type="STRING" id="4097.A0A1S4BQL9"/>
<evidence type="ECO:0000313" key="1">
    <source>
        <dbReference type="RefSeq" id="XP_016491189.1"/>
    </source>
</evidence>
<reference evidence="1" key="1">
    <citation type="submission" date="2025-08" db="UniProtKB">
        <authorList>
            <consortium name="RefSeq"/>
        </authorList>
    </citation>
    <scope>IDENTIFICATION</scope>
</reference>
<dbReference type="GO" id="GO:0005506">
    <property type="term" value="F:iron ion binding"/>
    <property type="evidence" value="ECO:0007669"/>
    <property type="project" value="InterPro"/>
</dbReference>
<dbReference type="KEGG" id="nta:107810875"/>
<protein>
    <submittedName>
        <fullName evidence="1">Geraniol 8-hydroxylase-like</fullName>
    </submittedName>
</protein>
<dbReference type="SUPFAM" id="SSF48264">
    <property type="entry name" value="Cytochrome P450"/>
    <property type="match status" value="1"/>
</dbReference>
<dbReference type="PANTHER" id="PTHR24299:SF59">
    <property type="entry name" value="CYTOCHROME P450 SUPERFAMILY PROTEIN"/>
    <property type="match status" value="1"/>
</dbReference>
<organism evidence="1">
    <name type="scientific">Nicotiana tabacum</name>
    <name type="common">Common tobacco</name>
    <dbReference type="NCBI Taxonomy" id="4097"/>
    <lineage>
        <taxon>Eukaryota</taxon>
        <taxon>Viridiplantae</taxon>
        <taxon>Streptophyta</taxon>
        <taxon>Embryophyta</taxon>
        <taxon>Tracheophyta</taxon>
        <taxon>Spermatophyta</taxon>
        <taxon>Magnoliopsida</taxon>
        <taxon>eudicotyledons</taxon>
        <taxon>Gunneridae</taxon>
        <taxon>Pentapetalae</taxon>
        <taxon>asterids</taxon>
        <taxon>lamiids</taxon>
        <taxon>Solanales</taxon>
        <taxon>Solanaceae</taxon>
        <taxon>Nicotianoideae</taxon>
        <taxon>Nicotianeae</taxon>
        <taxon>Nicotiana</taxon>
    </lineage>
</organism>
<dbReference type="Pfam" id="PF00067">
    <property type="entry name" value="p450"/>
    <property type="match status" value="1"/>
</dbReference>
<dbReference type="RefSeq" id="XP_016491189.1">
    <property type="nucleotide sequence ID" value="XM_016635703.1"/>
</dbReference>
<name>A0A1S4BQL9_TOBAC</name>
<sequence>MRKISDSLINTLPRDFHSYDAPDRICGLVDARMVVASAGWLTSVARVRFCGLASTKKLSASATRPGFSLSAYARKWTNQPKLLERQAASFDALQAHNHYKFSVVWLPVCPQWRTLPRILNTNLLSANRLDANQCLRSQKVKELLAYCATCSQEGEVVDVGQVAFKNSLNLLSNTLFSKDLADPFSDSKVELKEVIWSITTEVGKPNLVDIFSIFEKIDPQGIRRRTTIYFGKLFKLFNELINERWEKKRRRRDEKSDVLEALLDIIAENPEEIDQNYIKSMFLVINHRRIQDLKVAGALWIQPKYSWYIGYLLN</sequence>
<gene>
    <name evidence="1" type="primary">LOC107810875</name>
</gene>
<dbReference type="AlphaFoldDB" id="A0A1S4BQL9"/>
<dbReference type="PANTHER" id="PTHR24299">
    <property type="entry name" value="CYTOCHROME P450 FAMILY 1"/>
    <property type="match status" value="1"/>
</dbReference>
<accession>A0A1S4BQL9</accession>
<dbReference type="GO" id="GO:0020037">
    <property type="term" value="F:heme binding"/>
    <property type="evidence" value="ECO:0007669"/>
    <property type="project" value="InterPro"/>
</dbReference>
<dbReference type="GO" id="GO:0016491">
    <property type="term" value="F:oxidoreductase activity"/>
    <property type="evidence" value="ECO:0000318"/>
    <property type="project" value="GO_Central"/>
</dbReference>
<dbReference type="GO" id="GO:0004497">
    <property type="term" value="F:monooxygenase activity"/>
    <property type="evidence" value="ECO:0007669"/>
    <property type="project" value="InterPro"/>
</dbReference>
<dbReference type="InterPro" id="IPR036396">
    <property type="entry name" value="Cyt_P450_sf"/>
</dbReference>
<dbReference type="GO" id="GO:0016705">
    <property type="term" value="F:oxidoreductase activity, acting on paired donors, with incorporation or reduction of molecular oxygen"/>
    <property type="evidence" value="ECO:0007669"/>
    <property type="project" value="InterPro"/>
</dbReference>
<dbReference type="SMR" id="A0A1S4BQL9"/>